<evidence type="ECO:0000259" key="7">
    <source>
        <dbReference type="PROSITE" id="PS51775"/>
    </source>
</evidence>
<accession>A0A103SVY1</accession>
<dbReference type="Gramene" id="KVG97392">
    <property type="protein sequence ID" value="KVG97392"/>
    <property type="gene ID" value="Ccrd_026056"/>
</dbReference>
<evidence type="ECO:0000256" key="4">
    <source>
        <dbReference type="ARBA" id="ARBA00023136"/>
    </source>
</evidence>
<dbReference type="PANTHER" id="PTHR31448">
    <property type="entry name" value="MYOSIN-BINDING PROTEIN 2"/>
    <property type="match status" value="1"/>
</dbReference>
<dbReference type="InterPro" id="IPR039306">
    <property type="entry name" value="MYOB"/>
</dbReference>
<comment type="subcellular location">
    <subcellularLocation>
        <location evidence="1">Membrane</location>
        <topology evidence="1">Single-pass membrane protein</topology>
    </subcellularLocation>
</comment>
<dbReference type="OMA" id="YWDLICS"/>
<dbReference type="GO" id="GO:0080115">
    <property type="term" value="F:myosin XI tail binding"/>
    <property type="evidence" value="ECO:0007669"/>
    <property type="project" value="UniProtKB-ARBA"/>
</dbReference>
<dbReference type="EMBL" id="LEKV01007310">
    <property type="protein sequence ID" value="KVG97392.1"/>
    <property type="molecule type" value="Genomic_DNA"/>
</dbReference>
<evidence type="ECO:0000256" key="1">
    <source>
        <dbReference type="ARBA" id="ARBA00004167"/>
    </source>
</evidence>
<keyword evidence="3 6" id="KW-1133">Transmembrane helix</keyword>
<dbReference type="Pfam" id="PF04576">
    <property type="entry name" value="Zein-binding"/>
    <property type="match status" value="1"/>
</dbReference>
<evidence type="ECO:0000313" key="8">
    <source>
        <dbReference type="EMBL" id="KVG97392.1"/>
    </source>
</evidence>
<feature type="domain" description="GTD-binding" evidence="7">
    <location>
        <begin position="426"/>
        <end position="527"/>
    </location>
</feature>
<sequence length="529" mass="59957">MGTRNCSSFQSHNYFHRLAKALEFAVSEWLLMFLLFIDACFAYLIAKFASYCQLQGPCLMCSRFDHVLARDKKGIYLDSICNHHKSEISSVVLGHVHDKLIDVHGICENCLLSFVTETKNTFNAETFRLLVGKMGSNPSLEVRNHDSSCSRICFCCNEECVSRDYDMNLHPTSSIHPDAPKNETDVFEDEFHEPFRSSQMEKNQIDGSLEFDYEKINVNSDGESELPISDNECGRAFIHLDSRSKVLDLHNDPVTVTASDSGELKWRTNANKEETSRVTEQISSDEVQLSNLAETPADVFLEITDQPRTGEVIKDPVAESDPSTTMNGHRVSNHLDLGDAYKLAISSKGRQLLDQKSFQDSSTRVTEDIKLLLSHRSNDNLISPKPSFNSDELMGIQFLQKRLSLERNESNISLDGSIVSEIDGETVVDRLKRQVEHDKKVMGILYKELEEERNASAVATNQAMAMITRLQEEKAALYTEALQCLRMMEEQAEYNSEALQKANDLIEEKEKQILDLEEIVRKISEDGRE</sequence>
<proteinExistence type="predicted"/>
<reference evidence="8 9" key="1">
    <citation type="journal article" date="2016" name="Sci. Rep.">
        <title>The genome sequence of the outbreeding globe artichoke constructed de novo incorporating a phase-aware low-pass sequencing strategy of F1 progeny.</title>
        <authorList>
            <person name="Scaglione D."/>
            <person name="Reyes-Chin-Wo S."/>
            <person name="Acquadro A."/>
            <person name="Froenicke L."/>
            <person name="Portis E."/>
            <person name="Beitel C."/>
            <person name="Tirone M."/>
            <person name="Mauro R."/>
            <person name="Lo Monaco A."/>
            <person name="Mauromicale G."/>
            <person name="Faccioli P."/>
            <person name="Cattivelli L."/>
            <person name="Rieseberg L."/>
            <person name="Michelmore R."/>
            <person name="Lanteri S."/>
        </authorList>
    </citation>
    <scope>NUCLEOTIDE SEQUENCE [LARGE SCALE GENOMIC DNA]</scope>
    <source>
        <strain evidence="8">2C</strain>
    </source>
</reference>
<dbReference type="PANTHER" id="PTHR31448:SF32">
    <property type="entry name" value="MYOSIN-BINDING PROTEIN 1"/>
    <property type="match status" value="1"/>
</dbReference>
<evidence type="ECO:0000313" key="9">
    <source>
        <dbReference type="Proteomes" id="UP000243975"/>
    </source>
</evidence>
<evidence type="ECO:0000256" key="5">
    <source>
        <dbReference type="SAM" id="Coils"/>
    </source>
</evidence>
<keyword evidence="2 6" id="KW-0812">Transmembrane</keyword>
<dbReference type="AlphaFoldDB" id="A0A103SVY1"/>
<gene>
    <name evidence="8" type="ORF">Ccrd_026056</name>
</gene>
<evidence type="ECO:0000256" key="6">
    <source>
        <dbReference type="SAM" id="Phobius"/>
    </source>
</evidence>
<keyword evidence="9" id="KW-1185">Reference proteome</keyword>
<protein>
    <submittedName>
        <fullName evidence="8">Zein-binding domain-containing protein</fullName>
    </submittedName>
</protein>
<dbReference type="InterPro" id="IPR007656">
    <property type="entry name" value="GTD-bd"/>
</dbReference>
<dbReference type="Proteomes" id="UP000243975">
    <property type="component" value="Unassembled WGS sequence"/>
</dbReference>
<keyword evidence="4 6" id="KW-0472">Membrane</keyword>
<evidence type="ECO:0000256" key="2">
    <source>
        <dbReference type="ARBA" id="ARBA00022692"/>
    </source>
</evidence>
<feature type="coiled-coil region" evidence="5">
    <location>
        <begin position="499"/>
        <end position="526"/>
    </location>
</feature>
<name>A0A103SVY1_CYNCS</name>
<keyword evidence="5" id="KW-0175">Coiled coil</keyword>
<feature type="transmembrane region" description="Helical" evidence="6">
    <location>
        <begin position="21"/>
        <end position="45"/>
    </location>
</feature>
<evidence type="ECO:0000256" key="3">
    <source>
        <dbReference type="ARBA" id="ARBA00022989"/>
    </source>
</evidence>
<dbReference type="OrthoDB" id="1047602at2759"/>
<dbReference type="GO" id="GO:0016020">
    <property type="term" value="C:membrane"/>
    <property type="evidence" value="ECO:0007669"/>
    <property type="project" value="UniProtKB-SubCell"/>
</dbReference>
<dbReference type="PROSITE" id="PS51775">
    <property type="entry name" value="GTD_BINDING"/>
    <property type="match status" value="1"/>
</dbReference>
<comment type="caution">
    <text evidence="8">The sequence shown here is derived from an EMBL/GenBank/DDBJ whole genome shotgun (WGS) entry which is preliminary data.</text>
</comment>
<organism evidence="8 9">
    <name type="scientific">Cynara cardunculus var. scolymus</name>
    <name type="common">Globe artichoke</name>
    <name type="synonym">Cynara scolymus</name>
    <dbReference type="NCBI Taxonomy" id="59895"/>
    <lineage>
        <taxon>Eukaryota</taxon>
        <taxon>Viridiplantae</taxon>
        <taxon>Streptophyta</taxon>
        <taxon>Embryophyta</taxon>
        <taxon>Tracheophyta</taxon>
        <taxon>Spermatophyta</taxon>
        <taxon>Magnoliopsida</taxon>
        <taxon>eudicotyledons</taxon>
        <taxon>Gunneridae</taxon>
        <taxon>Pentapetalae</taxon>
        <taxon>asterids</taxon>
        <taxon>campanulids</taxon>
        <taxon>Asterales</taxon>
        <taxon>Asteraceae</taxon>
        <taxon>Carduoideae</taxon>
        <taxon>Cardueae</taxon>
        <taxon>Carduinae</taxon>
        <taxon>Cynara</taxon>
    </lineage>
</organism>
<dbReference type="STRING" id="59895.A0A103SVY1"/>